<dbReference type="Proteomes" id="UP000887580">
    <property type="component" value="Unplaced"/>
</dbReference>
<organism evidence="1 2">
    <name type="scientific">Panagrolaimus sp. PS1159</name>
    <dbReference type="NCBI Taxonomy" id="55785"/>
    <lineage>
        <taxon>Eukaryota</taxon>
        <taxon>Metazoa</taxon>
        <taxon>Ecdysozoa</taxon>
        <taxon>Nematoda</taxon>
        <taxon>Chromadorea</taxon>
        <taxon>Rhabditida</taxon>
        <taxon>Tylenchina</taxon>
        <taxon>Panagrolaimomorpha</taxon>
        <taxon>Panagrolaimoidea</taxon>
        <taxon>Panagrolaimidae</taxon>
        <taxon>Panagrolaimus</taxon>
    </lineage>
</organism>
<reference evidence="2" key="1">
    <citation type="submission" date="2022-11" db="UniProtKB">
        <authorList>
            <consortium name="WormBaseParasite"/>
        </authorList>
    </citation>
    <scope>IDENTIFICATION</scope>
</reference>
<evidence type="ECO:0000313" key="1">
    <source>
        <dbReference type="Proteomes" id="UP000887580"/>
    </source>
</evidence>
<name>A0AC35GHF6_9BILA</name>
<evidence type="ECO:0000313" key="2">
    <source>
        <dbReference type="WBParaSite" id="PS1159_v2.g5334.t1"/>
    </source>
</evidence>
<proteinExistence type="predicted"/>
<dbReference type="WBParaSite" id="PS1159_v2.g5334.t1">
    <property type="protein sequence ID" value="PS1159_v2.g5334.t1"/>
    <property type="gene ID" value="PS1159_v2.g5334"/>
</dbReference>
<protein>
    <submittedName>
        <fullName evidence="2">Major facilitator superfamily (MFS) profile domain-containing protein</fullName>
    </submittedName>
</protein>
<sequence length="520" mass="57888">MVTGVTGTSKDALKAVVENLREPNKTDMPDFSQNSNGYFFRHQTRYVIMSISIFCFTIALSNTLVFNFTVICMSNDDIEARKSFNDSSGEIFIPKYTYSASEQGWLFSAVAIGNLVGTLPVPYVTTKYGIRAIFTCYGFASAISTLLIPTIAAFGFIPFFIIRIIQGFAISLIVPSFGFVGSNWSSLKHAGAFIALLTCFQQFSPIFTMPVSGYLCDSSFGWRSAYYLHGILALIGFSFFGYFYRESPRFHRNVSAKELAKITEGKNSIHLSNGEKPPIPYYEIFTDKAVIGIFISLFGNYVGFSLFQQYGPTYLNKVVNMDIQKTGLAAALPYAGSLVVKMVTGPLSDSNTWVSQKTWVLMFASLSMFSMAFFMIILAWMPIHSQLFAQICFTLAIVFAGFNAVGVMKSAHLISRQYAPVVMMCCGFISSTVVLLLPVFVSIVAPTNSPSEWSTVFYVLAVLIIVTTIIFYITCEVEPRSWTYELSSKKPKKIFVASKFNENPKTFNEISDSLEQPKFS</sequence>
<accession>A0AC35GHF6</accession>